<proteinExistence type="predicted"/>
<dbReference type="Pfam" id="PF13555">
    <property type="entry name" value="AAA_29"/>
    <property type="match status" value="1"/>
</dbReference>
<keyword evidence="3" id="KW-1185">Reference proteome</keyword>
<dbReference type="EMBL" id="CP029480">
    <property type="protein sequence ID" value="AWV97169.1"/>
    <property type="molecule type" value="Genomic_DNA"/>
</dbReference>
<accession>A0A2Z4G7M1</accession>
<dbReference type="KEGG" id="als:DJ013_02855"/>
<dbReference type="Proteomes" id="UP000249873">
    <property type="component" value="Chromosome"/>
</dbReference>
<dbReference type="InterPro" id="IPR027417">
    <property type="entry name" value="P-loop_NTPase"/>
</dbReference>
<organism evidence="2 3">
    <name type="scientific">Arcticibacterium luteifluviistationis</name>
    <dbReference type="NCBI Taxonomy" id="1784714"/>
    <lineage>
        <taxon>Bacteria</taxon>
        <taxon>Pseudomonadati</taxon>
        <taxon>Bacteroidota</taxon>
        <taxon>Cytophagia</taxon>
        <taxon>Cytophagales</taxon>
        <taxon>Leadbetterellaceae</taxon>
        <taxon>Arcticibacterium</taxon>
    </lineage>
</organism>
<keyword evidence="1" id="KW-0175">Coiled coil</keyword>
<feature type="coiled-coil region" evidence="1">
    <location>
        <begin position="417"/>
        <end position="465"/>
    </location>
</feature>
<protein>
    <submittedName>
        <fullName evidence="2">AAA family ATPase</fullName>
    </submittedName>
</protein>
<dbReference type="Pfam" id="PF13558">
    <property type="entry name" value="SbcC_Walker_B"/>
    <property type="match status" value="1"/>
</dbReference>
<gene>
    <name evidence="2" type="ORF">DJ013_02855</name>
</gene>
<evidence type="ECO:0000313" key="2">
    <source>
        <dbReference type="EMBL" id="AWV97169.1"/>
    </source>
</evidence>
<dbReference type="SUPFAM" id="SSF52540">
    <property type="entry name" value="P-loop containing nucleoside triphosphate hydrolases"/>
    <property type="match status" value="2"/>
</dbReference>
<feature type="coiled-coil region" evidence="1">
    <location>
        <begin position="313"/>
        <end position="377"/>
    </location>
</feature>
<dbReference type="Gene3D" id="3.40.50.300">
    <property type="entry name" value="P-loop containing nucleotide triphosphate hydrolases"/>
    <property type="match status" value="2"/>
</dbReference>
<feature type="coiled-coil region" evidence="1">
    <location>
        <begin position="684"/>
        <end position="735"/>
    </location>
</feature>
<dbReference type="AlphaFoldDB" id="A0A2Z4G7M1"/>
<evidence type="ECO:0000313" key="3">
    <source>
        <dbReference type="Proteomes" id="UP000249873"/>
    </source>
</evidence>
<name>A0A2Z4G7M1_9BACT</name>
<sequence length="1127" mass="132061">MWSLFSTSSNTSGFRLQYMEVYNWGTFDNQIFKIEPKGNNSLLTGANGSGKTTFIDALLTLLVPLKNDRFYNQSSGVQKKGDRSEESYVLGHYGDIQKEGDLSATSQKLRGKSTYSVLLASFSNTDEKTITLFQIRSFTNGIMKRTFGIAHKTLNISSDFSKFDAKGNWKKRLDKIHNISNKNWIEYYDSPSKYAERFHKLFGMRSVKALNLFNQVVGIKVLGDLDEFIKTNMLEKRDAENEYNQLKDSFTTLINAKNDIDKAKEQIKQLEPINSIATQLEEIDVKLEKTKKDREKAVYWFAQKGLELADTERKKIENLIQEIYAKILELKSKETDLKSKETDLQVQIKSDEVGRQIKDLENEIVRITKTRDNRKTNLDKYNKLIEKLKFKFSSNEKEFVETRNLAKERRNKCSFETEKERESLRLAKNNSENLKAKIDDGIETVNSLKENNNNIAGRVAQIREDILQNVGATKDEIPFIGELIKVDDLEWESSIEKVLHNFALRLIVPEKYYQAVNKYVNSTNLKGRIIYERYKEFTSLKSLQNHPSDKNLLINKISFKSKSKYIDWIEDCVIKQFNYICADNLSGFNTLDKAITKEGLIKRKGRHEKDDRKHITDRNNYVLGWDNKDKINWWRAEIKNLQDKEKEQIKLIREIERKIKSIVILEEDLSDLFKLFTKYDEIDWKTYANEIQEKEELKSKLENTNEKVKALQKQLEKVQSDIDKNEKEIDSKKDLRRIENDKWESAKSLITSHSALLNQFSENKPDLIDFEEDNEILNEINYSHFSSIRKTFQENIETKNQDLKENKNNLNIKVSSKINAFKNPPENILIKYKSWRSDVSQLSTSLEFIGEYQKKYTDLIEEDLPSFEDKFNSYLQTTIEDKVANFKFFFDKWSDDIKENIGSLNDSLKGIDFSSYPTTTFIQLNANTKREDNITEFKRLLHDSIPNFKEFENSIDAQKNHFNNNIEPFISLLENEKWREKIMDVRSWFEYNAEEINRETNQRTKTYTGMGQLSGGEKAQLTYTILGSAIAYQFGLTQEGMQTNSFRFIAIDEAFKAQDEEKAKYLINLCKQLHLQLLVVTPSDNIHIVENDISYVHYVERRDDKISWLYDMPIEQFQEEKSKYVTE</sequence>
<dbReference type="OrthoDB" id="174137at2"/>
<dbReference type="CDD" id="cd00267">
    <property type="entry name" value="ABC_ATPase"/>
    <property type="match status" value="1"/>
</dbReference>
<feature type="coiled-coil region" evidence="1">
    <location>
        <begin position="789"/>
        <end position="820"/>
    </location>
</feature>
<evidence type="ECO:0000256" key="1">
    <source>
        <dbReference type="SAM" id="Coils"/>
    </source>
</evidence>
<feature type="coiled-coil region" evidence="1">
    <location>
        <begin position="229"/>
        <end position="256"/>
    </location>
</feature>
<reference evidence="2 3" key="1">
    <citation type="submission" date="2018-05" db="EMBL/GenBank/DDBJ databases">
        <title>Complete genome sequence of Arcticibacterium luteifluviistationis SM1504T, a cytophagaceae bacterium isolated from Arctic surface seawater.</title>
        <authorList>
            <person name="Li Y."/>
            <person name="Qin Q.-L."/>
        </authorList>
    </citation>
    <scope>NUCLEOTIDE SEQUENCE [LARGE SCALE GENOMIC DNA]</scope>
    <source>
        <strain evidence="2 3">SM1504</strain>
    </source>
</reference>